<protein>
    <recommendedName>
        <fullName evidence="7">Pericentrin/AKAP-450 centrosomal targeting domain-containing protein</fullName>
    </recommendedName>
</protein>
<reference evidence="8 9" key="1">
    <citation type="journal article" date="2019" name="Nat. Ecol. Evol.">
        <title>Megaphylogeny resolves global patterns of mushroom evolution.</title>
        <authorList>
            <person name="Varga T."/>
            <person name="Krizsan K."/>
            <person name="Foldi C."/>
            <person name="Dima B."/>
            <person name="Sanchez-Garcia M."/>
            <person name="Sanchez-Ramirez S."/>
            <person name="Szollosi G.J."/>
            <person name="Szarkandi J.G."/>
            <person name="Papp V."/>
            <person name="Albert L."/>
            <person name="Andreopoulos W."/>
            <person name="Angelini C."/>
            <person name="Antonin V."/>
            <person name="Barry K.W."/>
            <person name="Bougher N.L."/>
            <person name="Buchanan P."/>
            <person name="Buyck B."/>
            <person name="Bense V."/>
            <person name="Catcheside P."/>
            <person name="Chovatia M."/>
            <person name="Cooper J."/>
            <person name="Damon W."/>
            <person name="Desjardin D."/>
            <person name="Finy P."/>
            <person name="Geml J."/>
            <person name="Haridas S."/>
            <person name="Hughes K."/>
            <person name="Justo A."/>
            <person name="Karasinski D."/>
            <person name="Kautmanova I."/>
            <person name="Kiss B."/>
            <person name="Kocsube S."/>
            <person name="Kotiranta H."/>
            <person name="LaButti K.M."/>
            <person name="Lechner B.E."/>
            <person name="Liimatainen K."/>
            <person name="Lipzen A."/>
            <person name="Lukacs Z."/>
            <person name="Mihaltcheva S."/>
            <person name="Morgado L.N."/>
            <person name="Niskanen T."/>
            <person name="Noordeloos M.E."/>
            <person name="Ohm R.A."/>
            <person name="Ortiz-Santana B."/>
            <person name="Ovrebo C."/>
            <person name="Racz N."/>
            <person name="Riley R."/>
            <person name="Savchenko A."/>
            <person name="Shiryaev A."/>
            <person name="Soop K."/>
            <person name="Spirin V."/>
            <person name="Szebenyi C."/>
            <person name="Tomsovsky M."/>
            <person name="Tulloss R.E."/>
            <person name="Uehling J."/>
            <person name="Grigoriev I.V."/>
            <person name="Vagvolgyi C."/>
            <person name="Papp T."/>
            <person name="Martin F.M."/>
            <person name="Miettinen O."/>
            <person name="Hibbett D.S."/>
            <person name="Nagy L.G."/>
        </authorList>
    </citation>
    <scope>NUCLEOTIDE SEQUENCE [LARGE SCALE GENOMIC DNA]</scope>
    <source>
        <strain evidence="8 9">FP101781</strain>
    </source>
</reference>
<feature type="coiled-coil region" evidence="6">
    <location>
        <begin position="142"/>
        <end position="198"/>
    </location>
</feature>
<dbReference type="InterPro" id="IPR019528">
    <property type="entry name" value="PACT_domain"/>
</dbReference>
<keyword evidence="9" id="KW-1185">Reference proteome</keyword>
<dbReference type="GO" id="GO:0005815">
    <property type="term" value="C:microtubule organizing center"/>
    <property type="evidence" value="ECO:0007669"/>
    <property type="project" value="UniProtKB-SubCell"/>
</dbReference>
<evidence type="ECO:0000256" key="1">
    <source>
        <dbReference type="ARBA" id="ARBA00004267"/>
    </source>
</evidence>
<evidence type="ECO:0000313" key="8">
    <source>
        <dbReference type="EMBL" id="TEB36601.1"/>
    </source>
</evidence>
<feature type="domain" description="Pericentrin/AKAP-450 centrosomal targeting" evidence="7">
    <location>
        <begin position="228"/>
        <end position="302"/>
    </location>
</feature>
<dbReference type="GO" id="GO:0005737">
    <property type="term" value="C:cytoplasm"/>
    <property type="evidence" value="ECO:0007669"/>
    <property type="project" value="UniProtKB-ARBA"/>
</dbReference>
<gene>
    <name evidence="8" type="ORF">FA13DRAFT_1726966</name>
</gene>
<proteinExistence type="predicted"/>
<evidence type="ECO:0000256" key="6">
    <source>
        <dbReference type="SAM" id="Coils"/>
    </source>
</evidence>
<keyword evidence="2" id="KW-0963">Cytoplasm</keyword>
<dbReference type="OrthoDB" id="3006763at2759"/>
<evidence type="ECO:0000259" key="7">
    <source>
        <dbReference type="Pfam" id="PF10495"/>
    </source>
</evidence>
<name>A0A4Y7TRI6_COPMI</name>
<dbReference type="Pfam" id="PF10495">
    <property type="entry name" value="PACT_coil_coil"/>
    <property type="match status" value="1"/>
</dbReference>
<comment type="caution">
    <text evidence="8">The sequence shown here is derived from an EMBL/GenBank/DDBJ whole genome shotgun (WGS) entry which is preliminary data.</text>
</comment>
<evidence type="ECO:0000256" key="5">
    <source>
        <dbReference type="ARBA" id="ARBA00023212"/>
    </source>
</evidence>
<keyword evidence="4 6" id="KW-0175">Coiled coil</keyword>
<dbReference type="AlphaFoldDB" id="A0A4Y7TRI6"/>
<evidence type="ECO:0000256" key="4">
    <source>
        <dbReference type="ARBA" id="ARBA00023054"/>
    </source>
</evidence>
<organism evidence="8 9">
    <name type="scientific">Coprinellus micaceus</name>
    <name type="common">Glistening ink-cap mushroom</name>
    <name type="synonym">Coprinus micaceus</name>
    <dbReference type="NCBI Taxonomy" id="71717"/>
    <lineage>
        <taxon>Eukaryota</taxon>
        <taxon>Fungi</taxon>
        <taxon>Dikarya</taxon>
        <taxon>Basidiomycota</taxon>
        <taxon>Agaricomycotina</taxon>
        <taxon>Agaricomycetes</taxon>
        <taxon>Agaricomycetidae</taxon>
        <taxon>Agaricales</taxon>
        <taxon>Agaricineae</taxon>
        <taxon>Psathyrellaceae</taxon>
        <taxon>Coprinellus</taxon>
    </lineage>
</organism>
<dbReference type="EMBL" id="QPFP01000005">
    <property type="protein sequence ID" value="TEB36601.1"/>
    <property type="molecule type" value="Genomic_DNA"/>
</dbReference>
<sequence>MDEQENHELEKELRLNSTAEQKARLLETKVAENQDTIAQLRQERNLINKDHKDLQKRYSELSDTVSKLREKHASRVTSHDTWRHKLDMQVQEIDELKQALDDRDGQLHKVQREKDGVAKNISGLEADLRRVRNDAEVFGKDLKMLKTEKDRLETRLKEELSMAERAKKQNQTQIKLLNEQLESQKQRATRALEVYENHVCAAYSLDLKLRHNKECKGLMVQIRYLKAKFTRESSFRDDLRWQKGYLMTLLAQFKRSERNISASIAKIGFPMSPAPAKRRRSLKSVALLVVFLNRTKQGSTAWQEQRKDRAAVTAALDEVHRRRTLAAP</sequence>
<dbReference type="STRING" id="71717.A0A4Y7TRI6"/>
<evidence type="ECO:0000256" key="3">
    <source>
        <dbReference type="ARBA" id="ARBA00022553"/>
    </source>
</evidence>
<keyword evidence="3" id="KW-0597">Phosphoprotein</keyword>
<keyword evidence="5" id="KW-0206">Cytoskeleton</keyword>
<dbReference type="Proteomes" id="UP000298030">
    <property type="component" value="Unassembled WGS sequence"/>
</dbReference>
<evidence type="ECO:0000313" key="9">
    <source>
        <dbReference type="Proteomes" id="UP000298030"/>
    </source>
</evidence>
<comment type="subcellular location">
    <subcellularLocation>
        <location evidence="1">Cytoplasm</location>
        <location evidence="1">Cytoskeleton</location>
        <location evidence="1">Microtubule organizing center</location>
    </subcellularLocation>
</comment>
<feature type="coiled-coil region" evidence="6">
    <location>
        <begin position="9"/>
        <end position="113"/>
    </location>
</feature>
<accession>A0A4Y7TRI6</accession>
<evidence type="ECO:0000256" key="2">
    <source>
        <dbReference type="ARBA" id="ARBA00022490"/>
    </source>
</evidence>